<dbReference type="SMART" id="SM00388">
    <property type="entry name" value="HisKA"/>
    <property type="match status" value="1"/>
</dbReference>
<organism evidence="12">
    <name type="scientific">marine sediment metagenome</name>
    <dbReference type="NCBI Taxonomy" id="412755"/>
    <lineage>
        <taxon>unclassified sequences</taxon>
        <taxon>metagenomes</taxon>
        <taxon>ecological metagenomes</taxon>
    </lineage>
</organism>
<feature type="region of interest" description="Disordered" evidence="9">
    <location>
        <begin position="1"/>
        <end position="31"/>
    </location>
</feature>
<dbReference type="InterPro" id="IPR036890">
    <property type="entry name" value="HATPase_C_sf"/>
</dbReference>
<evidence type="ECO:0000256" key="6">
    <source>
        <dbReference type="ARBA" id="ARBA00022777"/>
    </source>
</evidence>
<comment type="catalytic activity">
    <reaction evidence="1">
        <text>ATP + protein L-histidine = ADP + protein N-phospho-L-histidine.</text>
        <dbReference type="EC" id="2.7.13.3"/>
    </reaction>
</comment>
<dbReference type="EC" id="2.7.13.3" evidence="2"/>
<dbReference type="SUPFAM" id="SSF52172">
    <property type="entry name" value="CheY-like"/>
    <property type="match status" value="2"/>
</dbReference>
<dbReference type="CDD" id="cd16922">
    <property type="entry name" value="HATPase_EvgS-ArcB-TorS-like"/>
    <property type="match status" value="1"/>
</dbReference>
<feature type="domain" description="Response regulatory" evidence="11">
    <location>
        <begin position="279"/>
        <end position="400"/>
    </location>
</feature>
<keyword evidence="5" id="KW-0547">Nucleotide-binding</keyword>
<dbReference type="PANTHER" id="PTHR45339">
    <property type="entry name" value="HYBRID SIGNAL TRANSDUCTION HISTIDINE KINASE J"/>
    <property type="match status" value="1"/>
</dbReference>
<dbReference type="AlphaFoldDB" id="A0A0F9H3T2"/>
<dbReference type="SMART" id="SM00387">
    <property type="entry name" value="HATPase_c"/>
    <property type="match status" value="1"/>
</dbReference>
<dbReference type="Gene3D" id="3.40.50.2300">
    <property type="match status" value="2"/>
</dbReference>
<dbReference type="PROSITE" id="PS50110">
    <property type="entry name" value="RESPONSE_REGULATORY"/>
    <property type="match status" value="2"/>
</dbReference>
<dbReference type="Pfam" id="PF00512">
    <property type="entry name" value="HisKA"/>
    <property type="match status" value="1"/>
</dbReference>
<keyword evidence="4" id="KW-0808">Transferase</keyword>
<dbReference type="GO" id="GO:0000155">
    <property type="term" value="F:phosphorelay sensor kinase activity"/>
    <property type="evidence" value="ECO:0007669"/>
    <property type="project" value="InterPro"/>
</dbReference>
<evidence type="ECO:0000313" key="12">
    <source>
        <dbReference type="EMBL" id="KKL69947.1"/>
    </source>
</evidence>
<dbReference type="Gene3D" id="1.10.287.130">
    <property type="match status" value="1"/>
</dbReference>
<protein>
    <recommendedName>
        <fullName evidence="2">histidine kinase</fullName>
        <ecNumber evidence="2">2.7.13.3</ecNumber>
    </recommendedName>
</protein>
<feature type="domain" description="Response regulatory" evidence="11">
    <location>
        <begin position="424"/>
        <end position="520"/>
    </location>
</feature>
<dbReference type="PRINTS" id="PR00344">
    <property type="entry name" value="BCTRLSENSOR"/>
</dbReference>
<dbReference type="InterPro" id="IPR011006">
    <property type="entry name" value="CheY-like_superfamily"/>
</dbReference>
<dbReference type="InterPro" id="IPR004358">
    <property type="entry name" value="Sig_transdc_His_kin-like_C"/>
</dbReference>
<name>A0A0F9H3T2_9ZZZZ</name>
<keyword evidence="6" id="KW-0418">Kinase</keyword>
<proteinExistence type="predicted"/>
<dbReference type="EMBL" id="LAZR01026046">
    <property type="protein sequence ID" value="KKL69947.1"/>
    <property type="molecule type" value="Genomic_DNA"/>
</dbReference>
<sequence length="520" mass="56795">MPEETKSPPEQTPPVDEPVDAPDQAAEQADQAKSRFLAKMSHEIRTPMNGIIGVTDLVLGTDLTPEQRRYLEMTRQSADSLLTIINDILDLSKVEAGALELAAENFRLRDCAEDTLAPLRVRAEAKSLQLLSEVAPDVPDTLLGDPGRLRQILTNLVGNAVKFTDRGHVRLDVRVKSRTDRHVLLLFEVTDTGIGIPPEEKDLVFKAFGQGDHYSSGKYGGTGLGLAIAAQLVERMGGRIWVDSQLGQGSTFHFTARFILAAEPATERMVEARDLQGLSVMVISADPAGQDRLRQSLTQLDMKPVSANSEHLGMTEMKRAVSKGKPYALAILDTNVHNNNVFDCAVRIKQDPDLAETPLMVLSVAGIRGDATRCRQAGVAGYLKKPVDTSTLARAIRACLAGRAEADRPLVTQHSLRQGSRPLRILLAEDNLINQEIAMATLQGHGHMVVAVDNGLKAIKAMAEQAFDLVLLDIQMPELDGLETARQIRHDERAAGGHRHLPLLAMTAHASLEHRRQCLE</sequence>
<dbReference type="CDD" id="cd17546">
    <property type="entry name" value="REC_hyHK_CKI1_RcsC-like"/>
    <property type="match status" value="1"/>
</dbReference>
<dbReference type="Pfam" id="PF02518">
    <property type="entry name" value="HATPase_c"/>
    <property type="match status" value="1"/>
</dbReference>
<dbReference type="Gene3D" id="3.30.565.10">
    <property type="entry name" value="Histidine kinase-like ATPase, C-terminal domain"/>
    <property type="match status" value="1"/>
</dbReference>
<evidence type="ECO:0000259" key="11">
    <source>
        <dbReference type="PROSITE" id="PS50110"/>
    </source>
</evidence>
<evidence type="ECO:0000256" key="1">
    <source>
        <dbReference type="ARBA" id="ARBA00000085"/>
    </source>
</evidence>
<dbReference type="InterPro" id="IPR003661">
    <property type="entry name" value="HisK_dim/P_dom"/>
</dbReference>
<dbReference type="InterPro" id="IPR003594">
    <property type="entry name" value="HATPase_dom"/>
</dbReference>
<dbReference type="GO" id="GO:0005524">
    <property type="term" value="F:ATP binding"/>
    <property type="evidence" value="ECO:0007669"/>
    <property type="project" value="UniProtKB-KW"/>
</dbReference>
<gene>
    <name evidence="12" type="ORF">LCGC14_2109810</name>
</gene>
<dbReference type="PROSITE" id="PS50109">
    <property type="entry name" value="HIS_KIN"/>
    <property type="match status" value="1"/>
</dbReference>
<keyword evidence="8" id="KW-0902">Two-component regulatory system</keyword>
<dbReference type="CDD" id="cd00082">
    <property type="entry name" value="HisKA"/>
    <property type="match status" value="1"/>
</dbReference>
<dbReference type="InterPro" id="IPR001789">
    <property type="entry name" value="Sig_transdc_resp-reg_receiver"/>
</dbReference>
<evidence type="ECO:0000256" key="5">
    <source>
        <dbReference type="ARBA" id="ARBA00022741"/>
    </source>
</evidence>
<dbReference type="SMART" id="SM00448">
    <property type="entry name" value="REC"/>
    <property type="match status" value="2"/>
</dbReference>
<feature type="domain" description="Histidine kinase" evidence="10">
    <location>
        <begin position="39"/>
        <end position="260"/>
    </location>
</feature>
<evidence type="ECO:0000256" key="4">
    <source>
        <dbReference type="ARBA" id="ARBA00022679"/>
    </source>
</evidence>
<accession>A0A0F9H3T2</accession>
<feature type="compositionally biased region" description="Low complexity" evidence="9">
    <location>
        <begin position="21"/>
        <end position="31"/>
    </location>
</feature>
<reference evidence="12" key="1">
    <citation type="journal article" date="2015" name="Nature">
        <title>Complex archaea that bridge the gap between prokaryotes and eukaryotes.</title>
        <authorList>
            <person name="Spang A."/>
            <person name="Saw J.H."/>
            <person name="Jorgensen S.L."/>
            <person name="Zaremba-Niedzwiedzka K."/>
            <person name="Martijn J."/>
            <person name="Lind A.E."/>
            <person name="van Eijk R."/>
            <person name="Schleper C."/>
            <person name="Guy L."/>
            <person name="Ettema T.J."/>
        </authorList>
    </citation>
    <scope>NUCLEOTIDE SEQUENCE</scope>
</reference>
<evidence type="ECO:0000256" key="9">
    <source>
        <dbReference type="SAM" id="MobiDB-lite"/>
    </source>
</evidence>
<dbReference type="FunFam" id="3.30.565.10:FF:000010">
    <property type="entry name" value="Sensor histidine kinase RcsC"/>
    <property type="match status" value="1"/>
</dbReference>
<keyword evidence="3" id="KW-0597">Phosphoprotein</keyword>
<dbReference type="InterPro" id="IPR036097">
    <property type="entry name" value="HisK_dim/P_sf"/>
</dbReference>
<evidence type="ECO:0000256" key="8">
    <source>
        <dbReference type="ARBA" id="ARBA00023012"/>
    </source>
</evidence>
<feature type="non-terminal residue" evidence="12">
    <location>
        <position position="520"/>
    </location>
</feature>
<dbReference type="FunFam" id="1.10.287.130:FF:000002">
    <property type="entry name" value="Two-component osmosensing histidine kinase"/>
    <property type="match status" value="1"/>
</dbReference>
<dbReference type="PANTHER" id="PTHR45339:SF1">
    <property type="entry name" value="HYBRID SIGNAL TRANSDUCTION HISTIDINE KINASE J"/>
    <property type="match status" value="1"/>
</dbReference>
<dbReference type="Pfam" id="PF00072">
    <property type="entry name" value="Response_reg"/>
    <property type="match status" value="1"/>
</dbReference>
<dbReference type="SUPFAM" id="SSF55874">
    <property type="entry name" value="ATPase domain of HSP90 chaperone/DNA topoisomerase II/histidine kinase"/>
    <property type="match status" value="1"/>
</dbReference>
<comment type="caution">
    <text evidence="12">The sequence shown here is derived from an EMBL/GenBank/DDBJ whole genome shotgun (WGS) entry which is preliminary data.</text>
</comment>
<keyword evidence="7" id="KW-0067">ATP-binding</keyword>
<dbReference type="InterPro" id="IPR005467">
    <property type="entry name" value="His_kinase_dom"/>
</dbReference>
<evidence type="ECO:0000256" key="3">
    <source>
        <dbReference type="ARBA" id="ARBA00022553"/>
    </source>
</evidence>
<evidence type="ECO:0000259" key="10">
    <source>
        <dbReference type="PROSITE" id="PS50109"/>
    </source>
</evidence>
<evidence type="ECO:0000256" key="7">
    <source>
        <dbReference type="ARBA" id="ARBA00022840"/>
    </source>
</evidence>
<dbReference type="SUPFAM" id="SSF47384">
    <property type="entry name" value="Homodimeric domain of signal transducing histidine kinase"/>
    <property type="match status" value="1"/>
</dbReference>
<evidence type="ECO:0000256" key="2">
    <source>
        <dbReference type="ARBA" id="ARBA00012438"/>
    </source>
</evidence>